<keyword evidence="4" id="KW-1185">Reference proteome</keyword>
<reference evidence="4" key="1">
    <citation type="journal article" date="2009" name="PLoS Genet.">
        <title>Organised genome dynamics in the Escherichia coli species results in highly diverse adaptive paths.</title>
        <authorList>
            <person name="Touchon M."/>
            <person name="Hoede C."/>
            <person name="Tenaillon O."/>
            <person name="Barbe V."/>
            <person name="Baeriswyl S."/>
            <person name="Bidet P."/>
            <person name="Bingen E."/>
            <person name="Bonacorsi S."/>
            <person name="Bouchier C."/>
            <person name="Bouvet O."/>
            <person name="Calteau A."/>
            <person name="Chiapello H."/>
            <person name="Clermont O."/>
            <person name="Cruveiller S."/>
            <person name="Danchin A."/>
            <person name="Diard M."/>
            <person name="Dossat C."/>
            <person name="Karoui M.E."/>
            <person name="Frapy E."/>
            <person name="Garry L."/>
            <person name="Ghigo J.M."/>
            <person name="Gilles A.M."/>
            <person name="Johnson J."/>
            <person name="Le Bouguenec C."/>
            <person name="Lescat M."/>
            <person name="Mangenot S."/>
            <person name="Martinez-Jehanne V."/>
            <person name="Matic I."/>
            <person name="Nassif X."/>
            <person name="Oztas S."/>
            <person name="Petit M.A."/>
            <person name="Pichon C."/>
            <person name="Rouy Z."/>
            <person name="Ruf C.S."/>
            <person name="Schneider D."/>
            <person name="Tourret J."/>
            <person name="Vacherie B."/>
            <person name="Vallenet D."/>
            <person name="Medigue C."/>
            <person name="Rocha E.P.C."/>
            <person name="Denamur E."/>
        </authorList>
    </citation>
    <scope>NUCLEOTIDE SEQUENCE [LARGE SCALE GENOMIC DNA]</scope>
    <source>
        <strain evidence="4">ATCC 35469 / DSM 13698 / BCRC 15582 / CCUG 18766 / IAM 14443 / JCM 21226 / LMG 7866 / NBRC 102419 / NCTC 12128 / CDC 0568-73</strain>
    </source>
</reference>
<dbReference type="InterPro" id="IPR000468">
    <property type="entry name" value="Barstar"/>
</dbReference>
<dbReference type="Proteomes" id="UP000000745">
    <property type="component" value="Chromosome"/>
</dbReference>
<evidence type="ECO:0000313" key="4">
    <source>
        <dbReference type="Proteomes" id="UP000000745"/>
    </source>
</evidence>
<dbReference type="Pfam" id="PF01337">
    <property type="entry name" value="Barstar"/>
    <property type="match status" value="1"/>
</dbReference>
<proteinExistence type="inferred from homology"/>
<sequence>MKTDANSVGFFTPILSRCADNLITMSCGKPTEKMVQLMNIYTFDFDEIENLEDFFREFTQTFGLTRDQVRDLDSLWDVIMEDKLPLPLEIEFIHVHDKTRRRFGALILLFDEAEEELEGHLRFNMRH</sequence>
<feature type="domain" description="Barstar (barnase inhibitor)" evidence="2">
    <location>
        <begin position="38"/>
        <end position="118"/>
    </location>
</feature>
<name>B7LRL4_ESCF3</name>
<dbReference type="AlphaFoldDB" id="B7LRL4"/>
<protein>
    <submittedName>
        <fullName evidence="3">Barnase inhibitor</fullName>
    </submittedName>
</protein>
<evidence type="ECO:0000256" key="1">
    <source>
        <dbReference type="ARBA" id="ARBA00006845"/>
    </source>
</evidence>
<evidence type="ECO:0000259" key="2">
    <source>
        <dbReference type="Pfam" id="PF01337"/>
    </source>
</evidence>
<dbReference type="HOGENOM" id="CLU_121832_2_0_6"/>
<dbReference type="InterPro" id="IPR035905">
    <property type="entry name" value="Barstar-like_sf"/>
</dbReference>
<gene>
    <name evidence="3" type="ordered locus">EFER_3217</name>
</gene>
<dbReference type="Gene3D" id="3.30.370.10">
    <property type="entry name" value="Barstar-like"/>
    <property type="match status" value="1"/>
</dbReference>
<dbReference type="SUPFAM" id="SSF52038">
    <property type="entry name" value="Barstar-related"/>
    <property type="match status" value="1"/>
</dbReference>
<organism evidence="3 4">
    <name type="scientific">Escherichia fergusonii (strain ATCC 35469 / DSM 13698 / CCUG 18766 / IAM 14443 / JCM 21226 / LMG 7866 / NBRC 102419 / NCTC 12128 / CDC 0568-73)</name>
    <dbReference type="NCBI Taxonomy" id="585054"/>
    <lineage>
        <taxon>Bacteria</taxon>
        <taxon>Pseudomonadati</taxon>
        <taxon>Pseudomonadota</taxon>
        <taxon>Gammaproteobacteria</taxon>
        <taxon>Enterobacterales</taxon>
        <taxon>Enterobacteriaceae</taxon>
        <taxon>Escherichia</taxon>
    </lineage>
</organism>
<dbReference type="KEGG" id="efe:EFER_3217"/>
<comment type="similarity">
    <text evidence="1">Belongs to the barstar family.</text>
</comment>
<accession>B7LRL4</accession>
<evidence type="ECO:0000313" key="3">
    <source>
        <dbReference type="EMBL" id="CAQ90710.1"/>
    </source>
</evidence>
<dbReference type="EMBL" id="CU928158">
    <property type="protein sequence ID" value="CAQ90710.1"/>
    <property type="molecule type" value="Genomic_DNA"/>
</dbReference>